<evidence type="ECO:0000256" key="7">
    <source>
        <dbReference type="ARBA" id="ARBA00023136"/>
    </source>
</evidence>
<name>A0AA92C0L9_RHIRH</name>
<keyword evidence="6 8" id="KW-1133">Transmembrane helix</keyword>
<keyword evidence="3" id="KW-0813">Transport</keyword>
<dbReference type="EMBL" id="QDFR01000008">
    <property type="protein sequence ID" value="PVE51249.1"/>
    <property type="molecule type" value="Genomic_DNA"/>
</dbReference>
<dbReference type="Pfam" id="PF01925">
    <property type="entry name" value="TauE"/>
    <property type="match status" value="1"/>
</dbReference>
<feature type="transmembrane region" description="Helical" evidence="8">
    <location>
        <begin position="80"/>
        <end position="99"/>
    </location>
</feature>
<evidence type="ECO:0000313" key="10">
    <source>
        <dbReference type="Proteomes" id="UP000244335"/>
    </source>
</evidence>
<evidence type="ECO:0000256" key="6">
    <source>
        <dbReference type="ARBA" id="ARBA00022989"/>
    </source>
</evidence>
<evidence type="ECO:0000256" key="8">
    <source>
        <dbReference type="RuleBase" id="RU363041"/>
    </source>
</evidence>
<evidence type="ECO:0000256" key="5">
    <source>
        <dbReference type="ARBA" id="ARBA00022692"/>
    </source>
</evidence>
<evidence type="ECO:0000256" key="4">
    <source>
        <dbReference type="ARBA" id="ARBA00022475"/>
    </source>
</evidence>
<organism evidence="9 10">
    <name type="scientific">Rhizobium rhizogenes</name>
    <name type="common">Agrobacterium rhizogenes</name>
    <dbReference type="NCBI Taxonomy" id="359"/>
    <lineage>
        <taxon>Bacteria</taxon>
        <taxon>Pseudomonadati</taxon>
        <taxon>Pseudomonadota</taxon>
        <taxon>Alphaproteobacteria</taxon>
        <taxon>Hyphomicrobiales</taxon>
        <taxon>Rhizobiaceae</taxon>
        <taxon>Rhizobium/Agrobacterium group</taxon>
        <taxon>Rhizobium</taxon>
    </lineage>
</organism>
<feature type="transmembrane region" description="Helical" evidence="8">
    <location>
        <begin position="134"/>
        <end position="152"/>
    </location>
</feature>
<dbReference type="InterPro" id="IPR002781">
    <property type="entry name" value="TM_pro_TauE-like"/>
</dbReference>
<sequence length="254" mass="26532">MPSILSTDLSLSALAFLVLVALSAGLARGFSGFGAALIFVPLASSVMGPQIAVPLLLVVDGVMTLGMIPGAVRRADRHDVLTMAVGAIIGVPLGVHLLMTLDPVTIRWAIVVIVVVLLSLLMSGWRYRDQPKAILTAVVGLIAGVFSGVAQIGGPPVVAYWLGGAVPAVIVRANIILYFAISTVLNATAYLWNGLITVKLIGLAVLVAPVYGLGVWLGSRMFGLAEEKTFRRICYGMIATAALISMPLFDALKG</sequence>
<comment type="caution">
    <text evidence="9">The sequence shown here is derived from an EMBL/GenBank/DDBJ whole genome shotgun (WGS) entry which is preliminary data.</text>
</comment>
<feature type="transmembrane region" description="Helical" evidence="8">
    <location>
        <begin position="51"/>
        <end position="68"/>
    </location>
</feature>
<feature type="transmembrane region" description="Helical" evidence="8">
    <location>
        <begin position="191"/>
        <end position="217"/>
    </location>
</feature>
<dbReference type="PANTHER" id="PTHR30269:SF37">
    <property type="entry name" value="MEMBRANE TRANSPORTER PROTEIN"/>
    <property type="match status" value="1"/>
</dbReference>
<evidence type="ECO:0000256" key="1">
    <source>
        <dbReference type="ARBA" id="ARBA00004651"/>
    </source>
</evidence>
<gene>
    <name evidence="9" type="ORF">DC430_19560</name>
</gene>
<comment type="subcellular location">
    <subcellularLocation>
        <location evidence="1 8">Cell membrane</location>
        <topology evidence="1 8">Multi-pass membrane protein</topology>
    </subcellularLocation>
</comment>
<feature type="transmembrane region" description="Helical" evidence="8">
    <location>
        <begin position="105"/>
        <end position="122"/>
    </location>
</feature>
<dbReference type="Proteomes" id="UP000244335">
    <property type="component" value="Unassembled WGS sequence"/>
</dbReference>
<keyword evidence="5 8" id="KW-0812">Transmembrane</keyword>
<dbReference type="AlphaFoldDB" id="A0AA92C0L9"/>
<feature type="transmembrane region" description="Helical" evidence="8">
    <location>
        <begin position="158"/>
        <end position="179"/>
    </location>
</feature>
<evidence type="ECO:0000256" key="3">
    <source>
        <dbReference type="ARBA" id="ARBA00022448"/>
    </source>
</evidence>
<protein>
    <recommendedName>
        <fullName evidence="8">Probable membrane transporter protein</fullName>
    </recommendedName>
</protein>
<evidence type="ECO:0000256" key="2">
    <source>
        <dbReference type="ARBA" id="ARBA00009142"/>
    </source>
</evidence>
<dbReference type="GO" id="GO:0005886">
    <property type="term" value="C:plasma membrane"/>
    <property type="evidence" value="ECO:0007669"/>
    <property type="project" value="UniProtKB-SubCell"/>
</dbReference>
<feature type="transmembrane region" description="Helical" evidence="8">
    <location>
        <begin position="229"/>
        <end position="249"/>
    </location>
</feature>
<comment type="similarity">
    <text evidence="2 8">Belongs to the 4-toluene sulfonate uptake permease (TSUP) (TC 2.A.102) family.</text>
</comment>
<keyword evidence="7 8" id="KW-0472">Membrane</keyword>
<evidence type="ECO:0000313" key="9">
    <source>
        <dbReference type="EMBL" id="PVE51249.1"/>
    </source>
</evidence>
<reference evidence="9 10" key="1">
    <citation type="submission" date="2018-04" db="EMBL/GenBank/DDBJ databases">
        <authorList>
            <person name="Hagen T."/>
        </authorList>
    </citation>
    <scope>NUCLEOTIDE SEQUENCE [LARGE SCALE GENOMIC DNA]</scope>
    <source>
        <strain evidence="9 10">TPD7009</strain>
    </source>
</reference>
<dbReference type="InterPro" id="IPR052017">
    <property type="entry name" value="TSUP"/>
</dbReference>
<dbReference type="PANTHER" id="PTHR30269">
    <property type="entry name" value="TRANSMEMBRANE PROTEIN YFCA"/>
    <property type="match status" value="1"/>
</dbReference>
<dbReference type="RefSeq" id="WP_116494133.1">
    <property type="nucleotide sequence ID" value="NZ_QDFR01000008.1"/>
</dbReference>
<accession>A0AA92C0L9</accession>
<keyword evidence="4 8" id="KW-1003">Cell membrane</keyword>
<proteinExistence type="inferred from homology"/>